<comment type="caution">
    <text evidence="2">The sequence shown here is derived from an EMBL/GenBank/DDBJ whole genome shotgun (WGS) entry which is preliminary data.</text>
</comment>
<feature type="region of interest" description="Disordered" evidence="1">
    <location>
        <begin position="105"/>
        <end position="275"/>
    </location>
</feature>
<feature type="compositionally biased region" description="Polar residues" evidence="1">
    <location>
        <begin position="170"/>
        <end position="207"/>
    </location>
</feature>
<dbReference type="AlphaFoldDB" id="A0A433TNZ2"/>
<feature type="region of interest" description="Disordered" evidence="1">
    <location>
        <begin position="289"/>
        <end position="350"/>
    </location>
</feature>
<feature type="compositionally biased region" description="Basic and acidic residues" evidence="1">
    <location>
        <begin position="61"/>
        <end position="70"/>
    </location>
</feature>
<sequence>MYYLQDLDFFQDVFFPDLLDKKISPIDVVPSDFFPMTGESWAPHLLTEEERRNFDQFDGVHTSHRDSAYHKDHHHGQHSSSNNHAKPHQGYRYKNNNNHVLRQQSTPEQLNSHEQQGKSYEDGRNLARQDKRLDNGAHRTDHRDEDDLTRPPHGRQNSREQGYPNHPYHTGTQPPLQHHQQPFENTNHSSAEANSTNHRSSISNSEVSRLRSQDLVSYPETTRSADFPELRDNRESGRHIASASQHNTVSSPPSHYSRGSGSSIEPATAASSSPTVISPSAAYKSVETPPTITLKAPSSYTSHKAGSDYGSNHPRTKHNVHNQRFSNHAFGYLGPGPPYNVDPSSASNGS</sequence>
<accession>A0A433TNZ2</accession>
<evidence type="ECO:0000256" key="1">
    <source>
        <dbReference type="SAM" id="MobiDB-lite"/>
    </source>
</evidence>
<feature type="compositionally biased region" description="Basic and acidic residues" evidence="1">
    <location>
        <begin position="115"/>
        <end position="150"/>
    </location>
</feature>
<keyword evidence="3" id="KW-1185">Reference proteome</keyword>
<feature type="compositionally biased region" description="Polar residues" evidence="1">
    <location>
        <begin position="105"/>
        <end position="114"/>
    </location>
</feature>
<dbReference type="EMBL" id="RQTK01000249">
    <property type="protein sequence ID" value="RUS83309.1"/>
    <property type="molecule type" value="Genomic_DNA"/>
</dbReference>
<feature type="compositionally biased region" description="Polar residues" evidence="1">
    <location>
        <begin position="242"/>
        <end position="275"/>
    </location>
</feature>
<feature type="region of interest" description="Disordered" evidence="1">
    <location>
        <begin position="61"/>
        <end position="93"/>
    </location>
</feature>
<protein>
    <submittedName>
        <fullName evidence="2">Uncharacterized protein</fullName>
    </submittedName>
</protein>
<reference evidence="2 3" key="1">
    <citation type="submission" date="2019-01" db="EMBL/GenBank/DDBJ databases">
        <title>A draft genome assembly of the solar-powered sea slug Elysia chlorotica.</title>
        <authorList>
            <person name="Cai H."/>
            <person name="Li Q."/>
            <person name="Fang X."/>
            <person name="Li J."/>
            <person name="Curtis N.E."/>
            <person name="Altenburger A."/>
            <person name="Shibata T."/>
            <person name="Feng M."/>
            <person name="Maeda T."/>
            <person name="Schwartz J.A."/>
            <person name="Shigenobu S."/>
            <person name="Lundholm N."/>
            <person name="Nishiyama T."/>
            <person name="Yang H."/>
            <person name="Hasebe M."/>
            <person name="Li S."/>
            <person name="Pierce S.K."/>
            <person name="Wang J."/>
        </authorList>
    </citation>
    <scope>NUCLEOTIDE SEQUENCE [LARGE SCALE GENOMIC DNA]</scope>
    <source>
        <strain evidence="2">EC2010</strain>
        <tissue evidence="2">Whole organism of an adult</tissue>
    </source>
</reference>
<evidence type="ECO:0000313" key="2">
    <source>
        <dbReference type="EMBL" id="RUS83309.1"/>
    </source>
</evidence>
<evidence type="ECO:0000313" key="3">
    <source>
        <dbReference type="Proteomes" id="UP000271974"/>
    </source>
</evidence>
<feature type="compositionally biased region" description="Basic and acidic residues" evidence="1">
    <location>
        <begin position="226"/>
        <end position="238"/>
    </location>
</feature>
<organism evidence="2 3">
    <name type="scientific">Elysia chlorotica</name>
    <name type="common">Eastern emerald elysia</name>
    <name type="synonym">Sea slug</name>
    <dbReference type="NCBI Taxonomy" id="188477"/>
    <lineage>
        <taxon>Eukaryota</taxon>
        <taxon>Metazoa</taxon>
        <taxon>Spiralia</taxon>
        <taxon>Lophotrochozoa</taxon>
        <taxon>Mollusca</taxon>
        <taxon>Gastropoda</taxon>
        <taxon>Heterobranchia</taxon>
        <taxon>Euthyneura</taxon>
        <taxon>Panpulmonata</taxon>
        <taxon>Sacoglossa</taxon>
        <taxon>Placobranchoidea</taxon>
        <taxon>Plakobranchidae</taxon>
        <taxon>Elysia</taxon>
    </lineage>
</organism>
<feature type="compositionally biased region" description="Polar residues" evidence="1">
    <location>
        <begin position="289"/>
        <end position="304"/>
    </location>
</feature>
<name>A0A433TNZ2_ELYCH</name>
<gene>
    <name evidence="2" type="ORF">EGW08_008931</name>
</gene>
<proteinExistence type="predicted"/>
<feature type="non-terminal residue" evidence="2">
    <location>
        <position position="350"/>
    </location>
</feature>
<dbReference type="Proteomes" id="UP000271974">
    <property type="component" value="Unassembled WGS sequence"/>
</dbReference>